<proteinExistence type="predicted"/>
<name>A0A7D9I1A8_PARCT</name>
<accession>A0A7D9I1A8</accession>
<dbReference type="AlphaFoldDB" id="A0A7D9I1A8"/>
<comment type="caution">
    <text evidence="2">The sequence shown here is derived from an EMBL/GenBank/DDBJ whole genome shotgun (WGS) entry which is preliminary data.</text>
</comment>
<evidence type="ECO:0000313" key="2">
    <source>
        <dbReference type="EMBL" id="CAB3995982.1"/>
    </source>
</evidence>
<sequence length="157" mass="17548">MQKLYVIEKNDGIDYQTLVSLVHKFSLQTQLDKTGIAKETLHELCSLASTESDRKLIKFAVCEASRYSNTKAKEHLGIQEMSVLRCLGLYDCMSGSESDCESTASTNQNDSQIEWLSEDSDDESDTAPVHNHVDPDDGLNKQPKDLPPTSEHLLLML</sequence>
<organism evidence="2 3">
    <name type="scientific">Paramuricea clavata</name>
    <name type="common">Red gorgonian</name>
    <name type="synonym">Violescent sea-whip</name>
    <dbReference type="NCBI Taxonomy" id="317549"/>
    <lineage>
        <taxon>Eukaryota</taxon>
        <taxon>Metazoa</taxon>
        <taxon>Cnidaria</taxon>
        <taxon>Anthozoa</taxon>
        <taxon>Octocorallia</taxon>
        <taxon>Malacalcyonacea</taxon>
        <taxon>Plexauridae</taxon>
        <taxon>Paramuricea</taxon>
    </lineage>
</organism>
<keyword evidence="3" id="KW-1185">Reference proteome</keyword>
<evidence type="ECO:0000313" key="3">
    <source>
        <dbReference type="Proteomes" id="UP001152795"/>
    </source>
</evidence>
<protein>
    <submittedName>
        <fullName evidence="2">Uncharacterized protein</fullName>
    </submittedName>
</protein>
<dbReference type="EMBL" id="CACRXK020002772">
    <property type="protein sequence ID" value="CAB3995982.1"/>
    <property type="molecule type" value="Genomic_DNA"/>
</dbReference>
<reference evidence="2" key="1">
    <citation type="submission" date="2020-04" db="EMBL/GenBank/DDBJ databases">
        <authorList>
            <person name="Alioto T."/>
            <person name="Alioto T."/>
            <person name="Gomez Garrido J."/>
        </authorList>
    </citation>
    <scope>NUCLEOTIDE SEQUENCE</scope>
    <source>
        <strain evidence="2">A484AB</strain>
    </source>
</reference>
<evidence type="ECO:0000256" key="1">
    <source>
        <dbReference type="SAM" id="MobiDB-lite"/>
    </source>
</evidence>
<feature type="compositionally biased region" description="Basic and acidic residues" evidence="1">
    <location>
        <begin position="131"/>
        <end position="144"/>
    </location>
</feature>
<gene>
    <name evidence="2" type="ORF">PACLA_8A017016</name>
</gene>
<dbReference type="Proteomes" id="UP001152795">
    <property type="component" value="Unassembled WGS sequence"/>
</dbReference>
<feature type="region of interest" description="Disordered" evidence="1">
    <location>
        <begin position="117"/>
        <end position="157"/>
    </location>
</feature>